<dbReference type="EMBL" id="JBANEI010000005">
    <property type="protein sequence ID" value="MEI2681957.1"/>
    <property type="molecule type" value="Genomic_DNA"/>
</dbReference>
<dbReference type="Proteomes" id="UP001306592">
    <property type="component" value="Unassembled WGS sequence"/>
</dbReference>
<comment type="caution">
    <text evidence="1">The sequence shown here is derived from an EMBL/GenBank/DDBJ whole genome shotgun (WGS) entry which is preliminary data.</text>
</comment>
<evidence type="ECO:0000313" key="1">
    <source>
        <dbReference type="EMBL" id="MEI2681957.1"/>
    </source>
</evidence>
<gene>
    <name evidence="1" type="ORF">V8N49_09835</name>
</gene>
<dbReference type="Gene3D" id="3.30.300.360">
    <property type="entry name" value="Protein of unknown function (DUF2498)"/>
    <property type="match status" value="1"/>
</dbReference>
<organism evidence="1 2">
    <name type="scientific">Erwinia aphidicola</name>
    <dbReference type="NCBI Taxonomy" id="68334"/>
    <lineage>
        <taxon>Bacteria</taxon>
        <taxon>Pseudomonadati</taxon>
        <taxon>Pseudomonadota</taxon>
        <taxon>Gammaproteobacteria</taxon>
        <taxon>Enterobacterales</taxon>
        <taxon>Erwiniaceae</taxon>
        <taxon>Erwinia</taxon>
    </lineage>
</organism>
<sequence>MSQQQAVNREHLLALAREMIVNHPDYFTGLSVDDVEQKGDVLVFRGNYYLDDQGLATAKSTTVFNVYKALAVNLSARYRLEK</sequence>
<evidence type="ECO:0000313" key="2">
    <source>
        <dbReference type="Proteomes" id="UP001306592"/>
    </source>
</evidence>
<protein>
    <submittedName>
        <fullName evidence="1">DUF2498 family protein</fullName>
    </submittedName>
</protein>
<dbReference type="Pfam" id="PF10692">
    <property type="entry name" value="DUF2498"/>
    <property type="match status" value="1"/>
</dbReference>
<dbReference type="GeneID" id="89473335"/>
<reference evidence="1 2" key="1">
    <citation type="submission" date="2024-02" db="EMBL/GenBank/DDBJ databases">
        <title>First report Erwinia aphidicola in onion in Chile.</title>
        <authorList>
            <person name="Valenzuela M."/>
            <person name="Pena M."/>
            <person name="Dutta B."/>
        </authorList>
    </citation>
    <scope>NUCLEOTIDE SEQUENCE [LARGE SCALE GENOMIC DNA]</scope>
    <source>
        <strain evidence="1 2">QCJ3A</strain>
    </source>
</reference>
<keyword evidence="2" id="KW-1185">Reference proteome</keyword>
<dbReference type="RefSeq" id="WP_048915956.1">
    <property type="nucleotide sequence ID" value="NZ_CAKKMT010000001.1"/>
</dbReference>
<proteinExistence type="predicted"/>
<name>A0ABU8DEK3_ERWAP</name>
<dbReference type="InterPro" id="IPR019633">
    <property type="entry name" value="DUF2498"/>
</dbReference>
<accession>A0ABU8DEK3</accession>
<dbReference type="InterPro" id="IPR038191">
    <property type="entry name" value="YciN_sf"/>
</dbReference>
<dbReference type="NCBIfam" id="NF008265">
    <property type="entry name" value="PRK11037.1"/>
    <property type="match status" value="1"/>
</dbReference>